<sequence length="203" mass="22596">MQRLRKEQINTISEGLIEVAQTAKALISMNGFDWEPANQIGRHFWMNCFHRYAEKNEQPPLPYVSVVPWGDITDRHQISQKANVVDYAPNTLDGMLPSLSRYQRLFLMVDDGLRFCHADSKCDSFRVAFEKAIEQLAKGKDNNVRSSVAVLIGGDLTCLLAVERRLSADIPVVICTGTGGLADVLAYVKRSGLDSETGQVPLN</sequence>
<dbReference type="GO" id="GO:0030001">
    <property type="term" value="P:metal ion transport"/>
    <property type="evidence" value="ECO:0007669"/>
    <property type="project" value="TreeGrafter"/>
</dbReference>
<name>A0A3P6V7V1_DIBLA</name>
<dbReference type="AlphaFoldDB" id="A0A3P6V7V1"/>
<dbReference type="OrthoDB" id="6238217at2759"/>
<dbReference type="Pfam" id="PF18139">
    <property type="entry name" value="LSDAT_euk"/>
    <property type="match status" value="1"/>
</dbReference>
<dbReference type="PANTHER" id="PTHR13800">
    <property type="entry name" value="TRANSIENT RECEPTOR POTENTIAL CATION CHANNEL, SUBFAMILY M, MEMBER 6"/>
    <property type="match status" value="1"/>
</dbReference>
<accession>A0A3P6V7V1</accession>
<dbReference type="InterPro" id="IPR050927">
    <property type="entry name" value="TRPM"/>
</dbReference>
<dbReference type="EMBL" id="UYRU01044997">
    <property type="protein sequence ID" value="VDK88328.1"/>
    <property type="molecule type" value="Genomic_DNA"/>
</dbReference>
<organism evidence="2 3">
    <name type="scientific">Dibothriocephalus latus</name>
    <name type="common">Fish tapeworm</name>
    <name type="synonym">Diphyllobothrium latum</name>
    <dbReference type="NCBI Taxonomy" id="60516"/>
    <lineage>
        <taxon>Eukaryota</taxon>
        <taxon>Metazoa</taxon>
        <taxon>Spiralia</taxon>
        <taxon>Lophotrochozoa</taxon>
        <taxon>Platyhelminthes</taxon>
        <taxon>Cestoda</taxon>
        <taxon>Eucestoda</taxon>
        <taxon>Diphyllobothriidea</taxon>
        <taxon>Diphyllobothriidae</taxon>
        <taxon>Dibothriocephalus</taxon>
    </lineage>
</organism>
<proteinExistence type="predicted"/>
<evidence type="ECO:0000259" key="1">
    <source>
        <dbReference type="Pfam" id="PF18139"/>
    </source>
</evidence>
<reference evidence="2 3" key="1">
    <citation type="submission" date="2018-11" db="EMBL/GenBank/DDBJ databases">
        <authorList>
            <consortium name="Pathogen Informatics"/>
        </authorList>
    </citation>
    <scope>NUCLEOTIDE SEQUENCE [LARGE SCALE GENOMIC DNA]</scope>
</reference>
<feature type="domain" description="TRPM SLOG" evidence="1">
    <location>
        <begin position="10"/>
        <end position="191"/>
    </location>
</feature>
<dbReference type="InterPro" id="IPR041491">
    <property type="entry name" value="TRPM_SLOG"/>
</dbReference>
<evidence type="ECO:0000313" key="3">
    <source>
        <dbReference type="Proteomes" id="UP000281553"/>
    </source>
</evidence>
<protein>
    <recommendedName>
        <fullName evidence="1">TRPM SLOG domain-containing protein</fullName>
    </recommendedName>
</protein>
<dbReference type="GO" id="GO:0005886">
    <property type="term" value="C:plasma membrane"/>
    <property type="evidence" value="ECO:0007669"/>
    <property type="project" value="TreeGrafter"/>
</dbReference>
<keyword evidence="3" id="KW-1185">Reference proteome</keyword>
<dbReference type="Proteomes" id="UP000281553">
    <property type="component" value="Unassembled WGS sequence"/>
</dbReference>
<evidence type="ECO:0000313" key="2">
    <source>
        <dbReference type="EMBL" id="VDK88328.1"/>
    </source>
</evidence>
<dbReference type="GO" id="GO:0005261">
    <property type="term" value="F:monoatomic cation channel activity"/>
    <property type="evidence" value="ECO:0007669"/>
    <property type="project" value="TreeGrafter"/>
</dbReference>
<gene>
    <name evidence="2" type="ORF">DILT_LOCUS4190</name>
</gene>
<dbReference type="PANTHER" id="PTHR13800:SF1">
    <property type="entry name" value="TRANSIENT RECEPTOR POTENTIAL CATION CHANNEL TRPM"/>
    <property type="match status" value="1"/>
</dbReference>